<protein>
    <submittedName>
        <fullName evidence="3">ATPase, T2SS/T4P/T4SS family</fullName>
    </submittedName>
</protein>
<reference evidence="3 4" key="1">
    <citation type="submission" date="2024-03" db="EMBL/GenBank/DDBJ databases">
        <title>Human intestinal bacterial collection.</title>
        <authorList>
            <person name="Pauvert C."/>
            <person name="Hitch T.C.A."/>
            <person name="Clavel T."/>
        </authorList>
    </citation>
    <scope>NUCLEOTIDE SEQUENCE [LARGE SCALE GENOMIC DNA]</scope>
    <source>
        <strain evidence="3 4">CLA-JM-H16</strain>
    </source>
</reference>
<dbReference type="CDD" id="cd01130">
    <property type="entry name" value="VirB11-like_ATPase"/>
    <property type="match status" value="1"/>
</dbReference>
<proteinExistence type="inferred from homology"/>
<dbReference type="RefSeq" id="WP_349056717.1">
    <property type="nucleotide sequence ID" value="NZ_JBBMEJ010000009.1"/>
</dbReference>
<dbReference type="EMBL" id="JBBMEJ010000009">
    <property type="protein sequence ID" value="MEQ2371044.1"/>
    <property type="molecule type" value="Genomic_DNA"/>
</dbReference>
<sequence length="396" mass="44559">MNREKFREIHDLLMEQLDVSRELSDDEILEVIDDLILNQTRKEFFSLKEKVELRQELFCSVRKLDVLQELIEDESVTEIMVNGPDAIFVERNGKLTRWNKTFTSREKLEDVIQQIVGRCNRVVNESSPIVDARLENGARVNAVVYPVALNGPILTIRRFPDDPITMEKLISLGSITEECAGFLKKLVQARYSMVIGGGTGSGKTTFLGAVAEYIPKDERLITIEDNAELKIREIDNLVCLEAKMANMAGAAAVTIRDLIKSALRMRPDRIIVGEVRGGEAVDMLQSLNTGHDGSLSTLHANSSRDMLSRIETMTLMGIDLPLEAIRRQIASGVDILVHLGRMRDKSRKLLEITEVCGFENGEILTRPLYRREGDNGLIKTGELLHCEKMERAGIRL</sequence>
<gene>
    <name evidence="3" type="ORF">WMO28_08820</name>
</gene>
<comment type="caution">
    <text evidence="3">The sequence shown here is derived from an EMBL/GenBank/DDBJ whole genome shotgun (WGS) entry which is preliminary data.</text>
</comment>
<dbReference type="PANTHER" id="PTHR30486:SF6">
    <property type="entry name" value="TYPE IV PILUS RETRACTATION ATPASE PILT"/>
    <property type="match status" value="1"/>
</dbReference>
<comment type="similarity">
    <text evidence="1">Belongs to the GSP E family.</text>
</comment>
<evidence type="ECO:0000313" key="3">
    <source>
        <dbReference type="EMBL" id="MEQ2371044.1"/>
    </source>
</evidence>
<evidence type="ECO:0000259" key="2">
    <source>
        <dbReference type="Pfam" id="PF00437"/>
    </source>
</evidence>
<name>A0ABV1BEI1_9FIRM</name>
<dbReference type="InterPro" id="IPR027417">
    <property type="entry name" value="P-loop_NTPase"/>
</dbReference>
<dbReference type="InterPro" id="IPR050921">
    <property type="entry name" value="T4SS_GSP_E_ATPase"/>
</dbReference>
<keyword evidence="4" id="KW-1185">Reference proteome</keyword>
<dbReference type="Proteomes" id="UP001473063">
    <property type="component" value="Unassembled WGS sequence"/>
</dbReference>
<dbReference type="PANTHER" id="PTHR30486">
    <property type="entry name" value="TWITCHING MOTILITY PROTEIN PILT"/>
    <property type="match status" value="1"/>
</dbReference>
<accession>A0ABV1BEI1</accession>
<dbReference type="Gene3D" id="3.30.450.380">
    <property type="match status" value="1"/>
</dbReference>
<dbReference type="Gene3D" id="3.40.50.300">
    <property type="entry name" value="P-loop containing nucleotide triphosphate hydrolases"/>
    <property type="match status" value="1"/>
</dbReference>
<evidence type="ECO:0000256" key="1">
    <source>
        <dbReference type="ARBA" id="ARBA00006611"/>
    </source>
</evidence>
<dbReference type="Pfam" id="PF00437">
    <property type="entry name" value="T2SSE"/>
    <property type="match status" value="1"/>
</dbReference>
<dbReference type="InterPro" id="IPR001482">
    <property type="entry name" value="T2SS/T4SS_dom"/>
</dbReference>
<dbReference type="SUPFAM" id="SSF52540">
    <property type="entry name" value="P-loop containing nucleoside triphosphate hydrolases"/>
    <property type="match status" value="1"/>
</dbReference>
<evidence type="ECO:0000313" key="4">
    <source>
        <dbReference type="Proteomes" id="UP001473063"/>
    </source>
</evidence>
<feature type="domain" description="Bacterial type II secretion system protein E" evidence="2">
    <location>
        <begin position="65"/>
        <end position="341"/>
    </location>
</feature>
<organism evidence="3 4">
    <name type="scientific">Blautia aquisgranensis</name>
    <dbReference type="NCBI Taxonomy" id="3133153"/>
    <lineage>
        <taxon>Bacteria</taxon>
        <taxon>Bacillati</taxon>
        <taxon>Bacillota</taxon>
        <taxon>Clostridia</taxon>
        <taxon>Lachnospirales</taxon>
        <taxon>Lachnospiraceae</taxon>
        <taxon>Blautia</taxon>
    </lineage>
</organism>